<comment type="function">
    <text evidence="5">Has immunoglobulin-binding and hemagglutination properties, and can bind to mannose. Essential for virulence. May be involved in LPS biosynthesis or polysaccharide transport.</text>
</comment>
<evidence type="ECO:0000313" key="7">
    <source>
        <dbReference type="Proteomes" id="UP001139477"/>
    </source>
</evidence>
<dbReference type="Proteomes" id="UP001139477">
    <property type="component" value="Unassembled WGS sequence"/>
</dbReference>
<evidence type="ECO:0000256" key="2">
    <source>
        <dbReference type="ARBA" id="ARBA00020552"/>
    </source>
</evidence>
<accession>A0A9X2FRN1</accession>
<evidence type="ECO:0000256" key="1">
    <source>
        <dbReference type="ARBA" id="ARBA00010270"/>
    </source>
</evidence>
<dbReference type="GO" id="GO:0030246">
    <property type="term" value="F:carbohydrate binding"/>
    <property type="evidence" value="ECO:0007669"/>
    <property type="project" value="UniProtKB-KW"/>
</dbReference>
<organism evidence="6 7">
    <name type="scientific">Limimaricola litoreus</name>
    <dbReference type="NCBI Taxonomy" id="2955316"/>
    <lineage>
        <taxon>Bacteria</taxon>
        <taxon>Pseudomonadati</taxon>
        <taxon>Pseudomonadota</taxon>
        <taxon>Alphaproteobacteria</taxon>
        <taxon>Rhodobacterales</taxon>
        <taxon>Paracoccaceae</taxon>
        <taxon>Limimaricola</taxon>
    </lineage>
</organism>
<dbReference type="Pfam" id="PF07886">
    <property type="entry name" value="BA14K"/>
    <property type="match status" value="1"/>
</dbReference>
<keyword evidence="3" id="KW-1003">Cell membrane</keyword>
<sequence length="60" mass="6689">QMRLALEIELGHGQRPAFDPASAQAEPACDVRACSRAYRSFRASDCTFQPYSGPRKLCTR</sequence>
<comment type="similarity">
    <text evidence="1">Belongs to the BA14k family.</text>
</comment>
<name>A0A9X2FRN1_9RHOB</name>
<dbReference type="AlphaFoldDB" id="A0A9X2FRN1"/>
<protein>
    <recommendedName>
        <fullName evidence="2">Lectin-like protein BA14k</fullName>
    </recommendedName>
</protein>
<evidence type="ECO:0000313" key="6">
    <source>
        <dbReference type="EMBL" id="MCP1170644.1"/>
    </source>
</evidence>
<evidence type="ECO:0000256" key="5">
    <source>
        <dbReference type="ARBA" id="ARBA00025321"/>
    </source>
</evidence>
<gene>
    <name evidence="6" type="ORF">NHG85_19250</name>
</gene>
<feature type="non-terminal residue" evidence="6">
    <location>
        <position position="1"/>
    </location>
</feature>
<evidence type="ECO:0000256" key="4">
    <source>
        <dbReference type="ARBA" id="ARBA00022734"/>
    </source>
</evidence>
<dbReference type="EMBL" id="JAMYXC010000320">
    <property type="protein sequence ID" value="MCP1170644.1"/>
    <property type="molecule type" value="Genomic_DNA"/>
</dbReference>
<keyword evidence="7" id="KW-1185">Reference proteome</keyword>
<evidence type="ECO:0000256" key="3">
    <source>
        <dbReference type="ARBA" id="ARBA00022475"/>
    </source>
</evidence>
<dbReference type="RefSeq" id="WP_253335363.1">
    <property type="nucleotide sequence ID" value="NZ_JAMYXC010000320.1"/>
</dbReference>
<dbReference type="InterPro" id="IPR012413">
    <property type="entry name" value="BA14K"/>
</dbReference>
<keyword evidence="3" id="KW-0472">Membrane</keyword>
<reference evidence="6" key="1">
    <citation type="submission" date="2022-06" db="EMBL/GenBank/DDBJ databases">
        <title>Limimaricola sediminis sp. nov., isolated from an intertidal sediment.</title>
        <authorList>
            <person name="Shao X."/>
        </authorList>
    </citation>
    <scope>NUCLEOTIDE SEQUENCE</scope>
    <source>
        <strain evidence="6">ASW11-118</strain>
    </source>
</reference>
<proteinExistence type="inferred from homology"/>
<comment type="caution">
    <text evidence="6">The sequence shown here is derived from an EMBL/GenBank/DDBJ whole genome shotgun (WGS) entry which is preliminary data.</text>
</comment>
<keyword evidence="4" id="KW-0430">Lectin</keyword>